<organism evidence="1 2">
    <name type="scientific">Panicum virgatum</name>
    <name type="common">Blackwell switchgrass</name>
    <dbReference type="NCBI Taxonomy" id="38727"/>
    <lineage>
        <taxon>Eukaryota</taxon>
        <taxon>Viridiplantae</taxon>
        <taxon>Streptophyta</taxon>
        <taxon>Embryophyta</taxon>
        <taxon>Tracheophyta</taxon>
        <taxon>Spermatophyta</taxon>
        <taxon>Magnoliopsida</taxon>
        <taxon>Liliopsida</taxon>
        <taxon>Poales</taxon>
        <taxon>Poaceae</taxon>
        <taxon>PACMAD clade</taxon>
        <taxon>Panicoideae</taxon>
        <taxon>Panicodae</taxon>
        <taxon>Paniceae</taxon>
        <taxon>Panicinae</taxon>
        <taxon>Panicum</taxon>
        <taxon>Panicum sect. Hiantes</taxon>
    </lineage>
</organism>
<reference evidence="1" key="1">
    <citation type="submission" date="2020-05" db="EMBL/GenBank/DDBJ databases">
        <title>WGS assembly of Panicum virgatum.</title>
        <authorList>
            <person name="Lovell J.T."/>
            <person name="Jenkins J."/>
            <person name="Shu S."/>
            <person name="Juenger T.E."/>
            <person name="Schmutz J."/>
        </authorList>
    </citation>
    <scope>NUCLEOTIDE SEQUENCE</scope>
    <source>
        <strain evidence="1">AP13</strain>
    </source>
</reference>
<dbReference type="Proteomes" id="UP000823388">
    <property type="component" value="Chromosome 3K"/>
</dbReference>
<accession>A0A8T0V1F8</accession>
<dbReference type="EMBL" id="CM029041">
    <property type="protein sequence ID" value="KAG2630281.1"/>
    <property type="molecule type" value="Genomic_DNA"/>
</dbReference>
<proteinExistence type="predicted"/>
<gene>
    <name evidence="1" type="ORF">PVAP13_3KG481603</name>
</gene>
<keyword evidence="2" id="KW-1185">Reference proteome</keyword>
<name>A0A8T0V1F8_PANVG</name>
<dbReference type="AlphaFoldDB" id="A0A8T0V1F8"/>
<evidence type="ECO:0000313" key="2">
    <source>
        <dbReference type="Proteomes" id="UP000823388"/>
    </source>
</evidence>
<evidence type="ECO:0000313" key="1">
    <source>
        <dbReference type="EMBL" id="KAG2630282.1"/>
    </source>
</evidence>
<protein>
    <submittedName>
        <fullName evidence="1">Uncharacterized protein</fullName>
    </submittedName>
</protein>
<dbReference type="EMBL" id="CM029041">
    <property type="protein sequence ID" value="KAG2630282.1"/>
    <property type="molecule type" value="Genomic_DNA"/>
</dbReference>
<comment type="caution">
    <text evidence="1">The sequence shown here is derived from an EMBL/GenBank/DDBJ whole genome shotgun (WGS) entry which is preliminary data.</text>
</comment>
<sequence>MSTVRIRATNDEVFEVGSEWLPMLHKSEHLQLPIKSKQVMDDLVYYVRQCDKILRLPRKPRKEEGRVVRRRIDVAAVDARATGAVAGRGISADDQMEAFRRSFVSNRDRAALTDIGKAAIALEMWDLAAACFHQMLLEGLNQVEASALLWGEGDQ</sequence>